<proteinExistence type="predicted"/>
<dbReference type="AlphaFoldDB" id="A0A2T1C187"/>
<reference evidence="1 2" key="1">
    <citation type="submission" date="2018-02" db="EMBL/GenBank/DDBJ databases">
        <authorList>
            <person name="Cohen D.B."/>
            <person name="Kent A.D."/>
        </authorList>
    </citation>
    <scope>NUCLEOTIDE SEQUENCE [LARGE SCALE GENOMIC DNA]</scope>
    <source>
        <strain evidence="1 2">CCAP 1448/3</strain>
    </source>
</reference>
<evidence type="ECO:0000313" key="2">
    <source>
        <dbReference type="Proteomes" id="UP000238762"/>
    </source>
</evidence>
<dbReference type="RefSeq" id="WP_146131593.1">
    <property type="nucleotide sequence ID" value="NZ_CAWNTC010000103.1"/>
</dbReference>
<dbReference type="Proteomes" id="UP000238762">
    <property type="component" value="Unassembled WGS sequence"/>
</dbReference>
<name>A0A2T1C187_9CYAN</name>
<evidence type="ECO:0000313" key="1">
    <source>
        <dbReference type="EMBL" id="PSB02036.1"/>
    </source>
</evidence>
<dbReference type="EMBL" id="PVWJ01000076">
    <property type="protein sequence ID" value="PSB02036.1"/>
    <property type="molecule type" value="Genomic_DNA"/>
</dbReference>
<keyword evidence="2" id="KW-1185">Reference proteome</keyword>
<comment type="caution">
    <text evidence="1">The sequence shown here is derived from an EMBL/GenBank/DDBJ whole genome shotgun (WGS) entry which is preliminary data.</text>
</comment>
<protein>
    <submittedName>
        <fullName evidence="1">Uncharacterized protein</fullName>
    </submittedName>
</protein>
<reference evidence="1 2" key="2">
    <citation type="submission" date="2018-03" db="EMBL/GenBank/DDBJ databases">
        <title>The ancient ancestry and fast evolution of plastids.</title>
        <authorList>
            <person name="Moore K.R."/>
            <person name="Magnabosco C."/>
            <person name="Momper L."/>
            <person name="Gold D.A."/>
            <person name="Bosak T."/>
            <person name="Fournier G.P."/>
        </authorList>
    </citation>
    <scope>NUCLEOTIDE SEQUENCE [LARGE SCALE GENOMIC DNA]</scope>
    <source>
        <strain evidence="1 2">CCAP 1448/3</strain>
    </source>
</reference>
<gene>
    <name evidence="1" type="ORF">C7B64_15170</name>
</gene>
<sequence>MSYYNLVLIFIKYLYGKVYYFENEKWVDLWMINFNQIMQPYLLEIHHEIWGLFQFFAGTYPRNPHCDR</sequence>
<accession>A0A2T1C187</accession>
<organism evidence="1 2">
    <name type="scientific">Merismopedia glauca CCAP 1448/3</name>
    <dbReference type="NCBI Taxonomy" id="1296344"/>
    <lineage>
        <taxon>Bacteria</taxon>
        <taxon>Bacillati</taxon>
        <taxon>Cyanobacteriota</taxon>
        <taxon>Cyanophyceae</taxon>
        <taxon>Synechococcales</taxon>
        <taxon>Merismopediaceae</taxon>
        <taxon>Merismopedia</taxon>
    </lineage>
</organism>